<dbReference type="PANTHER" id="PTHR42928:SF5">
    <property type="entry name" value="BLR1237 PROTEIN"/>
    <property type="match status" value="1"/>
</dbReference>
<dbReference type="SUPFAM" id="SSF53850">
    <property type="entry name" value="Periplasmic binding protein-like II"/>
    <property type="match status" value="1"/>
</dbReference>
<evidence type="ECO:0000313" key="4">
    <source>
        <dbReference type="Proteomes" id="UP001265700"/>
    </source>
</evidence>
<keyword evidence="2" id="KW-0732">Signal</keyword>
<dbReference type="PIRSF" id="PIRSF017082">
    <property type="entry name" value="YflP"/>
    <property type="match status" value="1"/>
</dbReference>
<dbReference type="InterPro" id="IPR005064">
    <property type="entry name" value="BUG"/>
</dbReference>
<dbReference type="Pfam" id="PF03401">
    <property type="entry name" value="TctC"/>
    <property type="match status" value="1"/>
</dbReference>
<evidence type="ECO:0000313" key="3">
    <source>
        <dbReference type="EMBL" id="MDR7150518.1"/>
    </source>
</evidence>
<keyword evidence="3" id="KW-0675">Receptor</keyword>
<dbReference type="InterPro" id="IPR042100">
    <property type="entry name" value="Bug_dom1"/>
</dbReference>
<name>A0ABU1WMR5_9BURK</name>
<comment type="similarity">
    <text evidence="1">Belongs to the UPF0065 (bug) family.</text>
</comment>
<accession>A0ABU1WMR5</accession>
<dbReference type="RefSeq" id="WP_310316091.1">
    <property type="nucleotide sequence ID" value="NZ_JAVDWU010000004.1"/>
</dbReference>
<reference evidence="3 4" key="1">
    <citation type="submission" date="2023-07" db="EMBL/GenBank/DDBJ databases">
        <title>Sorghum-associated microbial communities from plants grown in Nebraska, USA.</title>
        <authorList>
            <person name="Schachtman D."/>
        </authorList>
    </citation>
    <scope>NUCLEOTIDE SEQUENCE [LARGE SCALE GENOMIC DNA]</scope>
    <source>
        <strain evidence="3 4">4249</strain>
    </source>
</reference>
<dbReference type="PANTHER" id="PTHR42928">
    <property type="entry name" value="TRICARBOXYLATE-BINDING PROTEIN"/>
    <property type="match status" value="1"/>
</dbReference>
<dbReference type="EMBL" id="JAVDWU010000004">
    <property type="protein sequence ID" value="MDR7150518.1"/>
    <property type="molecule type" value="Genomic_DNA"/>
</dbReference>
<dbReference type="CDD" id="cd07012">
    <property type="entry name" value="PBP2_Bug_TTT"/>
    <property type="match status" value="1"/>
</dbReference>
<evidence type="ECO:0000256" key="1">
    <source>
        <dbReference type="ARBA" id="ARBA00006987"/>
    </source>
</evidence>
<organism evidence="3 4">
    <name type="scientific">Hydrogenophaga palleronii</name>
    <dbReference type="NCBI Taxonomy" id="65655"/>
    <lineage>
        <taxon>Bacteria</taxon>
        <taxon>Pseudomonadati</taxon>
        <taxon>Pseudomonadota</taxon>
        <taxon>Betaproteobacteria</taxon>
        <taxon>Burkholderiales</taxon>
        <taxon>Comamonadaceae</taxon>
        <taxon>Hydrogenophaga</taxon>
    </lineage>
</organism>
<dbReference type="Proteomes" id="UP001265700">
    <property type="component" value="Unassembled WGS sequence"/>
</dbReference>
<feature type="signal peptide" evidence="2">
    <location>
        <begin position="1"/>
        <end position="20"/>
    </location>
</feature>
<protein>
    <submittedName>
        <fullName evidence="3">Tripartite-type tricarboxylate transporter receptor subunit TctC</fullName>
    </submittedName>
</protein>
<proteinExistence type="inferred from homology"/>
<gene>
    <name evidence="3" type="ORF">J2W49_002476</name>
</gene>
<feature type="chain" id="PRO_5045528437" evidence="2">
    <location>
        <begin position="21"/>
        <end position="317"/>
    </location>
</feature>
<sequence length="317" mass="33529">MKKLITTLALGVAVATSAFAWPDKPIKLVVPFPAGGTSDVLARLIGAKLSESLGQPVIVDNRPGSSGNLGADFVAKSPADGHTLVLMDVGNLVIAPSLYKLPFDVLKDFTPVAMVAYSPHLLVVSNKLPVKTMDELIAHAKTNPGKVNYAAAAGMGSATHIAGVQFAQRSGIRWNYVPYKGGSQAMNDLVGGHVDVTFNGMVATYPHVKADKIRLIAVSSASRQPEVPDAPTVSEKHPGFLTGSWQGLLAPSGTPQAAIDKLHAEVLRITALPEIQEKLVTMGAQPSKMSTVEFSNWLKAEIPAMAKIVKDEKITLE</sequence>
<comment type="caution">
    <text evidence="3">The sequence shown here is derived from an EMBL/GenBank/DDBJ whole genome shotgun (WGS) entry which is preliminary data.</text>
</comment>
<dbReference type="Gene3D" id="3.40.190.150">
    <property type="entry name" value="Bordetella uptake gene, domain 1"/>
    <property type="match status" value="1"/>
</dbReference>
<evidence type="ECO:0000256" key="2">
    <source>
        <dbReference type="SAM" id="SignalP"/>
    </source>
</evidence>
<keyword evidence="4" id="KW-1185">Reference proteome</keyword>
<dbReference type="Gene3D" id="3.40.190.10">
    <property type="entry name" value="Periplasmic binding protein-like II"/>
    <property type="match status" value="1"/>
</dbReference>